<dbReference type="EMBL" id="VSRR010003357">
    <property type="protein sequence ID" value="MPC35834.1"/>
    <property type="molecule type" value="Genomic_DNA"/>
</dbReference>
<protein>
    <submittedName>
        <fullName evidence="1">Uncharacterized protein</fullName>
    </submittedName>
</protein>
<dbReference type="AlphaFoldDB" id="A0A5B7EU70"/>
<gene>
    <name evidence="1" type="ORF">E2C01_029271</name>
</gene>
<comment type="caution">
    <text evidence="1">The sequence shown here is derived from an EMBL/GenBank/DDBJ whole genome shotgun (WGS) entry which is preliminary data.</text>
</comment>
<reference evidence="1 2" key="1">
    <citation type="submission" date="2019-05" db="EMBL/GenBank/DDBJ databases">
        <title>Another draft genome of Portunus trituberculatus and its Hox gene families provides insights of decapod evolution.</title>
        <authorList>
            <person name="Jeong J.-H."/>
            <person name="Song I."/>
            <person name="Kim S."/>
            <person name="Choi T."/>
            <person name="Kim D."/>
            <person name="Ryu S."/>
            <person name="Kim W."/>
        </authorList>
    </citation>
    <scope>NUCLEOTIDE SEQUENCE [LARGE SCALE GENOMIC DNA]</scope>
    <source>
        <tissue evidence="1">Muscle</tissue>
    </source>
</reference>
<dbReference type="Proteomes" id="UP000324222">
    <property type="component" value="Unassembled WGS sequence"/>
</dbReference>
<accession>A0A5B7EU70</accession>
<proteinExistence type="predicted"/>
<organism evidence="1 2">
    <name type="scientific">Portunus trituberculatus</name>
    <name type="common">Swimming crab</name>
    <name type="synonym">Neptunus trituberculatus</name>
    <dbReference type="NCBI Taxonomy" id="210409"/>
    <lineage>
        <taxon>Eukaryota</taxon>
        <taxon>Metazoa</taxon>
        <taxon>Ecdysozoa</taxon>
        <taxon>Arthropoda</taxon>
        <taxon>Crustacea</taxon>
        <taxon>Multicrustacea</taxon>
        <taxon>Malacostraca</taxon>
        <taxon>Eumalacostraca</taxon>
        <taxon>Eucarida</taxon>
        <taxon>Decapoda</taxon>
        <taxon>Pleocyemata</taxon>
        <taxon>Brachyura</taxon>
        <taxon>Eubrachyura</taxon>
        <taxon>Portunoidea</taxon>
        <taxon>Portunidae</taxon>
        <taxon>Portuninae</taxon>
        <taxon>Portunus</taxon>
    </lineage>
</organism>
<name>A0A5B7EU70_PORTR</name>
<keyword evidence="2" id="KW-1185">Reference proteome</keyword>
<evidence type="ECO:0000313" key="1">
    <source>
        <dbReference type="EMBL" id="MPC35834.1"/>
    </source>
</evidence>
<evidence type="ECO:0000313" key="2">
    <source>
        <dbReference type="Proteomes" id="UP000324222"/>
    </source>
</evidence>
<sequence length="69" mass="7445">MLTVIQVSLPVRYKCNARHNTPSGDFPRHMTDAIVSASWRLGAVGAGEGRQREDSQRLGSAGCVKCVCV</sequence>